<keyword evidence="3" id="KW-0560">Oxidoreductase</keyword>
<keyword evidence="6" id="KW-1185">Reference proteome</keyword>
<dbReference type="SUPFAM" id="SSF55447">
    <property type="entry name" value="CO dehydrogenase flavoprotein C-terminal domain-like"/>
    <property type="match status" value="1"/>
</dbReference>
<dbReference type="Gene3D" id="3.30.465.10">
    <property type="match status" value="1"/>
</dbReference>
<keyword evidence="2" id="KW-0274">FAD</keyword>
<dbReference type="Gene3D" id="3.30.390.50">
    <property type="entry name" value="CO dehydrogenase flavoprotein, C-terminal domain"/>
    <property type="match status" value="1"/>
</dbReference>
<dbReference type="InterPro" id="IPR036683">
    <property type="entry name" value="CO_DH_flav_C_dom_sf"/>
</dbReference>
<dbReference type="Pfam" id="PF00941">
    <property type="entry name" value="FAD_binding_5"/>
    <property type="match status" value="1"/>
</dbReference>
<evidence type="ECO:0000256" key="1">
    <source>
        <dbReference type="ARBA" id="ARBA00022630"/>
    </source>
</evidence>
<dbReference type="InterPro" id="IPR005107">
    <property type="entry name" value="CO_DH_flav_C"/>
</dbReference>
<dbReference type="PANTHER" id="PTHR42659">
    <property type="entry name" value="XANTHINE DEHYDROGENASE SUBUNIT C-RELATED"/>
    <property type="match status" value="1"/>
</dbReference>
<dbReference type="InterPro" id="IPR036318">
    <property type="entry name" value="FAD-bd_PCMH-like_sf"/>
</dbReference>
<dbReference type="KEGG" id="drm:Dred_2774"/>
<name>A4J875_DESRM</name>
<dbReference type="SUPFAM" id="SSF56176">
    <property type="entry name" value="FAD-binding/transporter-associated domain-like"/>
    <property type="match status" value="1"/>
</dbReference>
<evidence type="ECO:0000256" key="3">
    <source>
        <dbReference type="ARBA" id="ARBA00023002"/>
    </source>
</evidence>
<dbReference type="PANTHER" id="PTHR42659:SF2">
    <property type="entry name" value="XANTHINE DEHYDROGENASE SUBUNIT C-RELATED"/>
    <property type="match status" value="1"/>
</dbReference>
<sequence>MFTIDHLVQPQTIEEAYQILHEHASNTVLGGSAYLRLGSKKIRTAIDLANLQLDSIKEQDNQFVIGAMVTFRDLETHPALKTYFNGMLPQSVRNIIGVQFRNVVTVGATVYSKYGFSDLLTALLALDTEVELHQGGRMPLANFLAKPYPKDILTRIFIQKNNRQAVYQDLRNSKSDYPILNTAVSCLENQWRIVVGARPLKAAIAVAASQELSGKATLSPADIKNAAQKAAEELSFGTNLRGTAEYRQAMCSVLVNRAITEVEACK</sequence>
<dbReference type="OrthoDB" id="9803647at2"/>
<evidence type="ECO:0000256" key="2">
    <source>
        <dbReference type="ARBA" id="ARBA00022827"/>
    </source>
</evidence>
<reference evidence="5 6" key="1">
    <citation type="submission" date="2007-03" db="EMBL/GenBank/DDBJ databases">
        <title>Complete sequence of Desulfotomaculum reducens MI-1.</title>
        <authorList>
            <consortium name="US DOE Joint Genome Institute"/>
            <person name="Copeland A."/>
            <person name="Lucas S."/>
            <person name="Lapidus A."/>
            <person name="Barry K."/>
            <person name="Detter J.C."/>
            <person name="Glavina del Rio T."/>
            <person name="Hammon N."/>
            <person name="Israni S."/>
            <person name="Dalin E."/>
            <person name="Tice H."/>
            <person name="Pitluck S."/>
            <person name="Sims D."/>
            <person name="Brettin T."/>
            <person name="Bruce D."/>
            <person name="Han C."/>
            <person name="Tapia R."/>
            <person name="Schmutz J."/>
            <person name="Larimer F."/>
            <person name="Land M."/>
            <person name="Hauser L."/>
            <person name="Kyrpides N."/>
            <person name="Kim E."/>
            <person name="Tebo B.M."/>
            <person name="Richardson P."/>
        </authorList>
    </citation>
    <scope>NUCLEOTIDE SEQUENCE [LARGE SCALE GENOMIC DNA]</scope>
    <source>
        <strain evidence="5 6">MI-1</strain>
    </source>
</reference>
<dbReference type="InterPro" id="IPR002346">
    <property type="entry name" value="Mopterin_DH_FAD-bd"/>
</dbReference>
<feature type="domain" description="FAD-binding PCMH-type" evidence="4">
    <location>
        <begin position="1"/>
        <end position="163"/>
    </location>
</feature>
<dbReference type="STRING" id="349161.Dred_2774"/>
<keyword evidence="1" id="KW-0285">Flavoprotein</keyword>
<accession>A4J875</accession>
<organism evidence="5 6">
    <name type="scientific">Desulforamulus reducens (strain ATCC BAA-1160 / DSM 100696 / MI-1)</name>
    <name type="common">Desulfotomaculum reducens</name>
    <dbReference type="NCBI Taxonomy" id="349161"/>
    <lineage>
        <taxon>Bacteria</taxon>
        <taxon>Bacillati</taxon>
        <taxon>Bacillota</taxon>
        <taxon>Clostridia</taxon>
        <taxon>Eubacteriales</taxon>
        <taxon>Peptococcaceae</taxon>
        <taxon>Desulforamulus</taxon>
    </lineage>
</organism>
<dbReference type="EMBL" id="CP000612">
    <property type="protein sequence ID" value="ABO51278.1"/>
    <property type="molecule type" value="Genomic_DNA"/>
</dbReference>
<protein>
    <submittedName>
        <fullName evidence="5">Molybdopterin dehydrogenase, FAD-binding protein</fullName>
    </submittedName>
</protein>
<dbReference type="RefSeq" id="WP_011879073.1">
    <property type="nucleotide sequence ID" value="NC_009253.1"/>
</dbReference>
<dbReference type="Proteomes" id="UP000001556">
    <property type="component" value="Chromosome"/>
</dbReference>
<dbReference type="HOGENOM" id="CLU_073026_0_0_9"/>
<dbReference type="GO" id="GO:0016491">
    <property type="term" value="F:oxidoreductase activity"/>
    <property type="evidence" value="ECO:0007669"/>
    <property type="project" value="UniProtKB-KW"/>
</dbReference>
<evidence type="ECO:0000313" key="5">
    <source>
        <dbReference type="EMBL" id="ABO51278.1"/>
    </source>
</evidence>
<dbReference type="SMART" id="SM01092">
    <property type="entry name" value="CO_deh_flav_C"/>
    <property type="match status" value="1"/>
</dbReference>
<evidence type="ECO:0000313" key="6">
    <source>
        <dbReference type="Proteomes" id="UP000001556"/>
    </source>
</evidence>
<evidence type="ECO:0000259" key="4">
    <source>
        <dbReference type="PROSITE" id="PS51387"/>
    </source>
</evidence>
<dbReference type="eggNOG" id="COG1319">
    <property type="taxonomic scope" value="Bacteria"/>
</dbReference>
<dbReference type="AlphaFoldDB" id="A4J875"/>
<dbReference type="InterPro" id="IPR051312">
    <property type="entry name" value="Diverse_Substr_Oxidored"/>
</dbReference>
<dbReference type="InterPro" id="IPR016169">
    <property type="entry name" value="FAD-bd_PCMH_sub2"/>
</dbReference>
<gene>
    <name evidence="5" type="ordered locus">Dred_2774</name>
</gene>
<proteinExistence type="predicted"/>
<dbReference type="InterPro" id="IPR016166">
    <property type="entry name" value="FAD-bd_PCMH"/>
</dbReference>
<dbReference type="PROSITE" id="PS51387">
    <property type="entry name" value="FAD_PCMH"/>
    <property type="match status" value="1"/>
</dbReference>
<dbReference type="Pfam" id="PF03450">
    <property type="entry name" value="CO_deh_flav_C"/>
    <property type="match status" value="1"/>
</dbReference>
<dbReference type="GO" id="GO:0071949">
    <property type="term" value="F:FAD binding"/>
    <property type="evidence" value="ECO:0007669"/>
    <property type="project" value="InterPro"/>
</dbReference>